<evidence type="ECO:0000313" key="1">
    <source>
        <dbReference type="EMBL" id="QOV08337.1"/>
    </source>
</evidence>
<protein>
    <submittedName>
        <fullName evidence="1">Uncharacterized protein</fullName>
    </submittedName>
</protein>
<accession>A0A7U3NJW0</accession>
<dbReference type="Proteomes" id="UP000594029">
    <property type="component" value="Segment"/>
</dbReference>
<sequence length="82" mass="9099">MSKKADVKFVQGVIGEEGIDQMLNIVNVVSVWSDGKTMRRYVGQNEKSTTHKASEGYRKMVAIIVEVKDDEPVVEGVESSIK</sequence>
<reference evidence="1 2" key="1">
    <citation type="submission" date="2020-10" db="EMBL/GenBank/DDBJ databases">
        <authorList>
            <person name="Kazantseva O.A."/>
            <person name="Piligrimova E.G."/>
            <person name="Shadrin A.M."/>
        </authorList>
    </citation>
    <scope>NUCLEOTIDE SEQUENCE [LARGE SCALE GENOMIC DNA]</scope>
</reference>
<dbReference type="EMBL" id="MW084976">
    <property type="protein sequence ID" value="QOV08337.1"/>
    <property type="molecule type" value="Genomic_DNA"/>
</dbReference>
<dbReference type="InterPro" id="IPR059053">
    <property type="entry name" value="Had1"/>
</dbReference>
<evidence type="ECO:0000313" key="2">
    <source>
        <dbReference type="Proteomes" id="UP000594029"/>
    </source>
</evidence>
<name>A0A7U3NJW0_9CAUD</name>
<organism evidence="1 2">
    <name type="scientific">Bacillus phage Kirov</name>
    <dbReference type="NCBI Taxonomy" id="2783539"/>
    <lineage>
        <taxon>Viruses</taxon>
        <taxon>Duplodnaviria</taxon>
        <taxon>Heunggongvirae</taxon>
        <taxon>Uroviricota</taxon>
        <taxon>Caudoviricetes</taxon>
        <taxon>Andregratiavirinae</taxon>
        <taxon>Kirovvirus</taxon>
        <taxon>Kirovvirus kirov</taxon>
    </lineage>
</organism>
<proteinExistence type="predicted"/>
<gene>
    <name evidence="1" type="ORF">Kirov_138</name>
</gene>
<keyword evidence="2" id="KW-1185">Reference proteome</keyword>
<dbReference type="Pfam" id="PF26126">
    <property type="entry name" value="Had1"/>
    <property type="match status" value="1"/>
</dbReference>